<evidence type="ECO:0000313" key="2">
    <source>
        <dbReference type="Proteomes" id="UP000018143"/>
    </source>
</evidence>
<comment type="caution">
    <text evidence="1">The sequence shown here is derived from an EMBL/GenBank/DDBJ whole genome shotgun (WGS) entry which is preliminary data.</text>
</comment>
<keyword evidence="2" id="KW-1185">Reference proteome</keyword>
<dbReference type="STRING" id="1325130.HFN_0363"/>
<protein>
    <submittedName>
        <fullName evidence="1">Uncharacterized protein</fullName>
    </submittedName>
</protein>
<sequence length="43" mass="5114">MTQNPNITTSKDSRFCEIFISKNFVPKDCRFEKGFKVVKDLDW</sequence>
<name>T1DW89_9HELI</name>
<reference evidence="1 2" key="1">
    <citation type="journal article" date="2013" name="Genome Announc.">
        <title>Draft Genome Sequence of Helicobacter fennelliae Strain MRY12-0050, Isolated from a Bacteremia Patient.</title>
        <authorList>
            <person name="Rimbara E."/>
            <person name="Matsui M."/>
            <person name="Mori S."/>
            <person name="Suzuki S."/>
            <person name="Suzuki M."/>
            <person name="Kim H."/>
            <person name="Sekizuka T."/>
            <person name="Kuroda M."/>
            <person name="Shibayama K."/>
        </authorList>
    </citation>
    <scope>NUCLEOTIDE SEQUENCE [LARGE SCALE GENOMIC DNA]</scope>
    <source>
        <strain evidence="1 2">MRY12-0050</strain>
    </source>
</reference>
<dbReference type="AlphaFoldDB" id="T1DW89"/>
<dbReference type="Proteomes" id="UP000018143">
    <property type="component" value="Unassembled WGS sequence"/>
</dbReference>
<organism evidence="1 2">
    <name type="scientific">Helicobacter fennelliae MRY12-0050</name>
    <dbReference type="NCBI Taxonomy" id="1325130"/>
    <lineage>
        <taxon>Bacteria</taxon>
        <taxon>Pseudomonadati</taxon>
        <taxon>Campylobacterota</taxon>
        <taxon>Epsilonproteobacteria</taxon>
        <taxon>Campylobacterales</taxon>
        <taxon>Helicobacteraceae</taxon>
        <taxon>Helicobacter</taxon>
    </lineage>
</organism>
<gene>
    <name evidence="1" type="ORF">HFN_0363</name>
</gene>
<evidence type="ECO:0000313" key="1">
    <source>
        <dbReference type="EMBL" id="GAD19232.1"/>
    </source>
</evidence>
<accession>T1DW89</accession>
<dbReference type="EMBL" id="BASD01000018">
    <property type="protein sequence ID" value="GAD19232.1"/>
    <property type="molecule type" value="Genomic_DNA"/>
</dbReference>
<proteinExistence type="predicted"/>